<comment type="caution">
    <text evidence="5">The sequence shown here is derived from an EMBL/GenBank/DDBJ whole genome shotgun (WGS) entry which is preliminary data.</text>
</comment>
<dbReference type="AlphaFoldDB" id="A0A9Q0KRG0"/>
<evidence type="ECO:0000256" key="2">
    <source>
        <dbReference type="ARBA" id="ARBA00023054"/>
    </source>
</evidence>
<protein>
    <recommendedName>
        <fullName evidence="7">WEB family protein</fullName>
    </recommendedName>
</protein>
<name>A0A9Q0KRG0_9MAGN</name>
<gene>
    <name evidence="5" type="ORF">NE237_000549</name>
</gene>
<comment type="similarity">
    <text evidence="1">Belongs to the WEB family.</text>
</comment>
<dbReference type="PANTHER" id="PTHR32054:SF3">
    <property type="entry name" value="HEAVY CHAIN, PUTATIVE, EXPRESSED-RELATED"/>
    <property type="match status" value="1"/>
</dbReference>
<keyword evidence="2 3" id="KW-0175">Coiled coil</keyword>
<dbReference type="Proteomes" id="UP001141806">
    <property type="component" value="Unassembled WGS sequence"/>
</dbReference>
<feature type="coiled-coil region" evidence="3">
    <location>
        <begin position="509"/>
        <end position="567"/>
    </location>
</feature>
<dbReference type="GO" id="GO:0009904">
    <property type="term" value="P:chloroplast accumulation movement"/>
    <property type="evidence" value="ECO:0007669"/>
    <property type="project" value="TreeGrafter"/>
</dbReference>
<feature type="region of interest" description="Disordered" evidence="4">
    <location>
        <begin position="1"/>
        <end position="22"/>
    </location>
</feature>
<dbReference type="PANTHER" id="PTHR32054">
    <property type="entry name" value="HEAVY CHAIN, PUTATIVE, EXPRESSED-RELATED-RELATED"/>
    <property type="match status" value="1"/>
</dbReference>
<dbReference type="InterPro" id="IPR042103">
    <property type="entry name" value="SerRS_1_N_sf"/>
</dbReference>
<accession>A0A9Q0KRG0</accession>
<feature type="coiled-coil region" evidence="3">
    <location>
        <begin position="240"/>
        <end position="267"/>
    </location>
</feature>
<sequence>MMAVKARQNASDSPRAEVGEIDTRAPFQSVKAAVSLFGEGAFSGERNLSFKRKSLSAERVLAKERQLHLTQNELSKLKEQMKNAEITKAQALSELEKAKQAVEELTNKLKSVNESKESAIKASEEAKIQLKKFDEANSNHPVGTDGPWQQELEDAREQYAARVCELDAAKQELRKFRQDFESSVEKKAAAFLQAAEAELAAKANAEKAAELSNVIATTQESLVHVKLASFQAQQEYEKILEEKNAQRQSYRGALEEAEKKLVSYKKEFDPELTSNLEGKLAETGAEIGALQKEIEISHAADLESVKNVTSELDGAKEALLQVAEEENTLRSLVESLKVEMETVKKEHSELKEKEAKTESIAGNLHVRLRKSKDELEEAIAEESKARGASSELISTLQQLYLESQNARKEAEEMMRKAEELKKEADATRAALAEAEKSLKIALKETEEAKAAEAEALDQIKALSERTNAAHASTSESGAMITISREEFESFSWKVEESDKLAEMKVSAAMAQVEAIKASENEALQRLEASQKEVEEMKTATEEALKRAEMAEAAKSAVEGELRRWREREQKRAAEAAARILESQVSAPSSMHNAMIKQKSHKIEKTSSRKQPLMPNLTSIFSRKKSQVDGGSPSYLPGEKSL</sequence>
<keyword evidence="6" id="KW-1185">Reference proteome</keyword>
<reference evidence="5" key="1">
    <citation type="journal article" date="2023" name="Plant J.">
        <title>The genome of the king protea, Protea cynaroides.</title>
        <authorList>
            <person name="Chang J."/>
            <person name="Duong T.A."/>
            <person name="Schoeman C."/>
            <person name="Ma X."/>
            <person name="Roodt D."/>
            <person name="Barker N."/>
            <person name="Li Z."/>
            <person name="Van de Peer Y."/>
            <person name="Mizrachi E."/>
        </authorList>
    </citation>
    <scope>NUCLEOTIDE SEQUENCE</scope>
    <source>
        <tissue evidence="5">Young leaves</tissue>
    </source>
</reference>
<dbReference type="GO" id="GO:0009903">
    <property type="term" value="P:chloroplast avoidance movement"/>
    <property type="evidence" value="ECO:0007669"/>
    <property type="project" value="TreeGrafter"/>
</dbReference>
<dbReference type="Pfam" id="PF05701">
    <property type="entry name" value="WEMBL"/>
    <property type="match status" value="1"/>
</dbReference>
<evidence type="ECO:0000256" key="4">
    <source>
        <dbReference type="SAM" id="MobiDB-lite"/>
    </source>
</evidence>
<feature type="coiled-coil region" evidence="3">
    <location>
        <begin position="305"/>
        <end position="465"/>
    </location>
</feature>
<dbReference type="OrthoDB" id="1933125at2759"/>
<evidence type="ECO:0000313" key="6">
    <source>
        <dbReference type="Proteomes" id="UP001141806"/>
    </source>
</evidence>
<proteinExistence type="inferred from homology"/>
<evidence type="ECO:0000256" key="3">
    <source>
        <dbReference type="SAM" id="Coils"/>
    </source>
</evidence>
<evidence type="ECO:0008006" key="7">
    <source>
        <dbReference type="Google" id="ProtNLM"/>
    </source>
</evidence>
<dbReference type="EMBL" id="JAMYWD010000003">
    <property type="protein sequence ID" value="KAJ4975443.1"/>
    <property type="molecule type" value="Genomic_DNA"/>
</dbReference>
<organism evidence="5 6">
    <name type="scientific">Protea cynaroides</name>
    <dbReference type="NCBI Taxonomy" id="273540"/>
    <lineage>
        <taxon>Eukaryota</taxon>
        <taxon>Viridiplantae</taxon>
        <taxon>Streptophyta</taxon>
        <taxon>Embryophyta</taxon>
        <taxon>Tracheophyta</taxon>
        <taxon>Spermatophyta</taxon>
        <taxon>Magnoliopsida</taxon>
        <taxon>Proteales</taxon>
        <taxon>Proteaceae</taxon>
        <taxon>Protea</taxon>
    </lineage>
</organism>
<feature type="coiled-coil region" evidence="3">
    <location>
        <begin position="152"/>
        <end position="186"/>
    </location>
</feature>
<dbReference type="InterPro" id="IPR008545">
    <property type="entry name" value="Web"/>
</dbReference>
<feature type="compositionally biased region" description="Polar residues" evidence="4">
    <location>
        <begin position="582"/>
        <end position="591"/>
    </location>
</feature>
<dbReference type="GO" id="GO:0005829">
    <property type="term" value="C:cytosol"/>
    <property type="evidence" value="ECO:0007669"/>
    <property type="project" value="TreeGrafter"/>
</dbReference>
<dbReference type="Gene3D" id="1.10.287.40">
    <property type="entry name" value="Serine-tRNA synthetase, tRNA binding domain"/>
    <property type="match status" value="1"/>
</dbReference>
<evidence type="ECO:0000313" key="5">
    <source>
        <dbReference type="EMBL" id="KAJ4975443.1"/>
    </source>
</evidence>
<feature type="coiled-coil region" evidence="3">
    <location>
        <begin position="60"/>
        <end position="122"/>
    </location>
</feature>
<feature type="region of interest" description="Disordered" evidence="4">
    <location>
        <begin position="582"/>
        <end position="641"/>
    </location>
</feature>
<evidence type="ECO:0000256" key="1">
    <source>
        <dbReference type="ARBA" id="ARBA00005485"/>
    </source>
</evidence>